<sequence>MSTVREQLQAVVDKYVGVRGGESALDGGPGAELGGEGAGVEVVNDERLPMYARLRGKFPVRKRAAVLVLFGALDSIPAVHPSEVVPSDLDVLLLRRSDGLRSHAGQIAFPGGGWEEGDETLVDTALREAVEETGLDPDGVKVLGTLPVTPTVSGYEVTPVLAVWEKPSKVAPVDVNESVDVFRTPVADLLSDDVRCITEFERDGKPFRMPAYRLQQGLLWGFTATVLTSILTDAGWLETGWMRPSANPVKVEPKV</sequence>
<dbReference type="EMBL" id="JASODW010000010">
    <property type="protein sequence ID" value="MDK6275696.1"/>
    <property type="molecule type" value="Genomic_DNA"/>
</dbReference>
<dbReference type="InterPro" id="IPR000086">
    <property type="entry name" value="NUDIX_hydrolase_dom"/>
</dbReference>
<dbReference type="CDD" id="cd03426">
    <property type="entry name" value="NUDIX_CoAse_Nudt7"/>
    <property type="match status" value="1"/>
</dbReference>
<dbReference type="PROSITE" id="PS51462">
    <property type="entry name" value="NUDIX"/>
    <property type="match status" value="1"/>
</dbReference>
<evidence type="ECO:0000256" key="6">
    <source>
        <dbReference type="ARBA" id="ARBA00023211"/>
    </source>
</evidence>
<comment type="cofactor">
    <cofactor evidence="2">
        <name>Mg(2+)</name>
        <dbReference type="ChEBI" id="CHEBI:18420"/>
    </cofactor>
</comment>
<keyword evidence="6" id="KW-0464">Manganese</keyword>
<dbReference type="Gene3D" id="3.90.79.10">
    <property type="entry name" value="Nucleoside Triphosphate Pyrophosphohydrolase"/>
    <property type="match status" value="1"/>
</dbReference>
<evidence type="ECO:0000256" key="5">
    <source>
        <dbReference type="ARBA" id="ARBA00022842"/>
    </source>
</evidence>
<dbReference type="SUPFAM" id="SSF55811">
    <property type="entry name" value="Nudix"/>
    <property type="match status" value="1"/>
</dbReference>
<dbReference type="PANTHER" id="PTHR12992">
    <property type="entry name" value="NUDIX HYDROLASE"/>
    <property type="match status" value="1"/>
</dbReference>
<protein>
    <submittedName>
        <fullName evidence="8">CoA pyrophosphatase</fullName>
        <ecNumber evidence="8">3.6.1.55</ecNumber>
    </submittedName>
</protein>
<keyword evidence="4 8" id="KW-0378">Hydrolase</keyword>
<gene>
    <name evidence="8" type="ORF">QP116_08130</name>
</gene>
<proteinExistence type="predicted"/>
<evidence type="ECO:0000259" key="7">
    <source>
        <dbReference type="PROSITE" id="PS51462"/>
    </source>
</evidence>
<evidence type="ECO:0000256" key="2">
    <source>
        <dbReference type="ARBA" id="ARBA00001946"/>
    </source>
</evidence>
<evidence type="ECO:0000313" key="8">
    <source>
        <dbReference type="EMBL" id="MDK6275696.1"/>
    </source>
</evidence>
<keyword evidence="3" id="KW-0479">Metal-binding</keyword>
<dbReference type="GO" id="GO:0010945">
    <property type="term" value="F:coenzyme A diphosphatase activity"/>
    <property type="evidence" value="ECO:0007669"/>
    <property type="project" value="InterPro"/>
</dbReference>
<accession>A0AAP4FDV3</accession>
<dbReference type="Pfam" id="PF00293">
    <property type="entry name" value="NUDIX"/>
    <property type="match status" value="1"/>
</dbReference>
<dbReference type="RefSeq" id="WP_285333428.1">
    <property type="nucleotide sequence ID" value="NZ_JASODW010000010.1"/>
</dbReference>
<dbReference type="InterPro" id="IPR015797">
    <property type="entry name" value="NUDIX_hydrolase-like_dom_sf"/>
</dbReference>
<evidence type="ECO:0000256" key="1">
    <source>
        <dbReference type="ARBA" id="ARBA00001936"/>
    </source>
</evidence>
<comment type="cofactor">
    <cofactor evidence="1">
        <name>Mn(2+)</name>
        <dbReference type="ChEBI" id="CHEBI:29035"/>
    </cofactor>
</comment>
<dbReference type="Proteomes" id="UP001240483">
    <property type="component" value="Unassembled WGS sequence"/>
</dbReference>
<comment type="caution">
    <text evidence="8">The sequence shown here is derived from an EMBL/GenBank/DDBJ whole genome shotgun (WGS) entry which is preliminary data.</text>
</comment>
<dbReference type="PROSITE" id="PS00893">
    <property type="entry name" value="NUDIX_BOX"/>
    <property type="match status" value="1"/>
</dbReference>
<name>A0AAP4FDV3_9MICC</name>
<keyword evidence="5" id="KW-0460">Magnesium</keyword>
<evidence type="ECO:0000256" key="4">
    <source>
        <dbReference type="ARBA" id="ARBA00022801"/>
    </source>
</evidence>
<dbReference type="PANTHER" id="PTHR12992:SF11">
    <property type="entry name" value="MITOCHONDRIAL COENZYME A DIPHOSPHATASE NUDT8"/>
    <property type="match status" value="1"/>
</dbReference>
<dbReference type="GO" id="GO:0046872">
    <property type="term" value="F:metal ion binding"/>
    <property type="evidence" value="ECO:0007669"/>
    <property type="project" value="UniProtKB-KW"/>
</dbReference>
<evidence type="ECO:0000313" key="9">
    <source>
        <dbReference type="Proteomes" id="UP001240483"/>
    </source>
</evidence>
<feature type="domain" description="Nudix hydrolase" evidence="7">
    <location>
        <begin position="60"/>
        <end position="209"/>
    </location>
</feature>
<dbReference type="AlphaFoldDB" id="A0AAP4FDV3"/>
<dbReference type="GO" id="GO:0035539">
    <property type="term" value="F:8-oxo-7,8-dihydrodeoxyguanosine triphosphate pyrophosphatase activity"/>
    <property type="evidence" value="ECO:0007669"/>
    <property type="project" value="UniProtKB-EC"/>
</dbReference>
<dbReference type="InterPro" id="IPR020084">
    <property type="entry name" value="NUDIX_hydrolase_CS"/>
</dbReference>
<organism evidence="8 9">
    <name type="scientific">Pseudoglutamicibacter cumminsii</name>
    <dbReference type="NCBI Taxonomy" id="156979"/>
    <lineage>
        <taxon>Bacteria</taxon>
        <taxon>Bacillati</taxon>
        <taxon>Actinomycetota</taxon>
        <taxon>Actinomycetes</taxon>
        <taxon>Micrococcales</taxon>
        <taxon>Micrococcaceae</taxon>
        <taxon>Pseudoglutamicibacter</taxon>
    </lineage>
</organism>
<evidence type="ECO:0000256" key="3">
    <source>
        <dbReference type="ARBA" id="ARBA00022723"/>
    </source>
</evidence>
<dbReference type="InterPro" id="IPR045121">
    <property type="entry name" value="CoAse"/>
</dbReference>
<dbReference type="EC" id="3.6.1.55" evidence="8"/>
<reference evidence="8" key="1">
    <citation type="submission" date="2023-05" db="EMBL/GenBank/DDBJ databases">
        <title>Cataloging the Phylogenetic Diversity of Human Bladder Bacteria.</title>
        <authorList>
            <person name="Du J."/>
        </authorList>
    </citation>
    <scope>NUCLEOTIDE SEQUENCE</scope>
    <source>
        <strain evidence="8">UMB9978</strain>
    </source>
</reference>